<protein>
    <recommendedName>
        <fullName evidence="5">Putative pre-16S rRNA nuclease</fullName>
        <ecNumber evidence="5">3.1.-.-</ecNumber>
    </recommendedName>
</protein>
<evidence type="ECO:0000256" key="1">
    <source>
        <dbReference type="ARBA" id="ARBA00022490"/>
    </source>
</evidence>
<comment type="function">
    <text evidence="5">Could be a nuclease involved in processing of the 5'-end of pre-16S rRNA.</text>
</comment>
<gene>
    <name evidence="7" type="ordered locus">PSMK_08180</name>
</gene>
<comment type="similarity">
    <text evidence="5">Belongs to the YqgF HJR family.</text>
</comment>
<comment type="subcellular location">
    <subcellularLocation>
        <location evidence="5">Cytoplasm</location>
    </subcellularLocation>
</comment>
<dbReference type="STRING" id="1142394.PSMK_08180"/>
<dbReference type="AlphaFoldDB" id="I0ICI9"/>
<dbReference type="HAMAP" id="MF_00651">
    <property type="entry name" value="Nuclease_YqgF"/>
    <property type="match status" value="1"/>
</dbReference>
<feature type="domain" description="YqgF/RNase H-like" evidence="6">
    <location>
        <begin position="21"/>
        <end position="121"/>
    </location>
</feature>
<dbReference type="InterPro" id="IPR037027">
    <property type="entry name" value="YqgF/RNaseH-like_dom_sf"/>
</dbReference>
<evidence type="ECO:0000256" key="4">
    <source>
        <dbReference type="ARBA" id="ARBA00022801"/>
    </source>
</evidence>
<name>I0ICI9_PHYMF</name>
<dbReference type="InterPro" id="IPR012337">
    <property type="entry name" value="RNaseH-like_sf"/>
</dbReference>
<dbReference type="GO" id="GO:0016788">
    <property type="term" value="F:hydrolase activity, acting on ester bonds"/>
    <property type="evidence" value="ECO:0007669"/>
    <property type="project" value="UniProtKB-UniRule"/>
</dbReference>
<dbReference type="GO" id="GO:0005737">
    <property type="term" value="C:cytoplasm"/>
    <property type="evidence" value="ECO:0007669"/>
    <property type="project" value="UniProtKB-SubCell"/>
</dbReference>
<dbReference type="PANTHER" id="PTHR33317">
    <property type="entry name" value="POLYNUCLEOTIDYL TRANSFERASE, RIBONUCLEASE H-LIKE SUPERFAMILY PROTEIN"/>
    <property type="match status" value="1"/>
</dbReference>
<dbReference type="CDD" id="cd16964">
    <property type="entry name" value="YqgF"/>
    <property type="match status" value="1"/>
</dbReference>
<dbReference type="InterPro" id="IPR005227">
    <property type="entry name" value="YqgF"/>
</dbReference>
<dbReference type="GO" id="GO:0000967">
    <property type="term" value="P:rRNA 5'-end processing"/>
    <property type="evidence" value="ECO:0007669"/>
    <property type="project" value="UniProtKB-UniRule"/>
</dbReference>
<dbReference type="eggNOG" id="COG0816">
    <property type="taxonomic scope" value="Bacteria"/>
</dbReference>
<keyword evidence="4 5" id="KW-0378">Hydrolase</keyword>
<organism evidence="7 8">
    <name type="scientific">Phycisphaera mikurensis (strain NBRC 102666 / KCTC 22515 / FYK2301M01)</name>
    <dbReference type="NCBI Taxonomy" id="1142394"/>
    <lineage>
        <taxon>Bacteria</taxon>
        <taxon>Pseudomonadati</taxon>
        <taxon>Planctomycetota</taxon>
        <taxon>Phycisphaerae</taxon>
        <taxon>Phycisphaerales</taxon>
        <taxon>Phycisphaeraceae</taxon>
        <taxon>Phycisphaera</taxon>
    </lineage>
</organism>
<keyword evidence="2 5" id="KW-0690">Ribosome biogenesis</keyword>
<evidence type="ECO:0000313" key="8">
    <source>
        <dbReference type="Proteomes" id="UP000007881"/>
    </source>
</evidence>
<sequence length="155" mass="16808">MSQLYPFEWTFNAADTVSAVPRFLAIDLGNKRTGLALGDDATGIASPLPAVVAPPGPERWTRLARIVERETPDALVLGLPLHMDGSAGKAARRARAFAAEAAERFGVPVHLVDERRSSLEADEAMGRSGLTHKQKKTRRDGLAAVMLLQRYFATD</sequence>
<dbReference type="KEGG" id="phm:PSMK_08180"/>
<reference evidence="7 8" key="1">
    <citation type="submission" date="2012-02" db="EMBL/GenBank/DDBJ databases">
        <title>Complete genome sequence of Phycisphaera mikurensis NBRC 102666.</title>
        <authorList>
            <person name="Ankai A."/>
            <person name="Hosoyama A."/>
            <person name="Terui Y."/>
            <person name="Sekine M."/>
            <person name="Fukai R."/>
            <person name="Kato Y."/>
            <person name="Nakamura S."/>
            <person name="Yamada-Narita S."/>
            <person name="Kawakoshi A."/>
            <person name="Fukunaga Y."/>
            <person name="Yamazaki S."/>
            <person name="Fujita N."/>
        </authorList>
    </citation>
    <scope>NUCLEOTIDE SEQUENCE [LARGE SCALE GENOMIC DNA]</scope>
    <source>
        <strain evidence="8">NBRC 102666 / KCTC 22515 / FYK2301M01</strain>
    </source>
</reference>
<dbReference type="PATRIC" id="fig|1142394.8.peg.846"/>
<dbReference type="RefSeq" id="WP_014436197.1">
    <property type="nucleotide sequence ID" value="NC_017080.1"/>
</dbReference>
<dbReference type="SMART" id="SM00732">
    <property type="entry name" value="YqgFc"/>
    <property type="match status" value="1"/>
</dbReference>
<dbReference type="Gene3D" id="3.30.420.140">
    <property type="entry name" value="YqgF/RNase H-like domain"/>
    <property type="match status" value="1"/>
</dbReference>
<evidence type="ECO:0000313" key="7">
    <source>
        <dbReference type="EMBL" id="BAM02977.1"/>
    </source>
</evidence>
<evidence type="ECO:0000259" key="6">
    <source>
        <dbReference type="SMART" id="SM00732"/>
    </source>
</evidence>
<dbReference type="Proteomes" id="UP000007881">
    <property type="component" value="Chromosome"/>
</dbReference>
<keyword evidence="1 5" id="KW-0963">Cytoplasm</keyword>
<evidence type="ECO:0000256" key="5">
    <source>
        <dbReference type="HAMAP-Rule" id="MF_00651"/>
    </source>
</evidence>
<evidence type="ECO:0000256" key="2">
    <source>
        <dbReference type="ARBA" id="ARBA00022517"/>
    </source>
</evidence>
<dbReference type="EMBL" id="AP012338">
    <property type="protein sequence ID" value="BAM02977.1"/>
    <property type="molecule type" value="Genomic_DNA"/>
</dbReference>
<dbReference type="InterPro" id="IPR006641">
    <property type="entry name" value="YqgF/RNaseH-like_dom"/>
</dbReference>
<proteinExistence type="inferred from homology"/>
<accession>I0ICI9</accession>
<dbReference type="NCBIfam" id="TIGR00250">
    <property type="entry name" value="RNAse_H_YqgF"/>
    <property type="match status" value="1"/>
</dbReference>
<keyword evidence="3 5" id="KW-0540">Nuclease</keyword>
<dbReference type="PANTHER" id="PTHR33317:SF4">
    <property type="entry name" value="POLYNUCLEOTIDYL TRANSFERASE, RIBONUCLEASE H-LIKE SUPERFAMILY PROTEIN"/>
    <property type="match status" value="1"/>
</dbReference>
<evidence type="ECO:0000256" key="3">
    <source>
        <dbReference type="ARBA" id="ARBA00022722"/>
    </source>
</evidence>
<keyword evidence="8" id="KW-1185">Reference proteome</keyword>
<dbReference type="SUPFAM" id="SSF53098">
    <property type="entry name" value="Ribonuclease H-like"/>
    <property type="match status" value="1"/>
</dbReference>
<dbReference type="EC" id="3.1.-.-" evidence="5"/>
<dbReference type="Pfam" id="PF03652">
    <property type="entry name" value="RuvX"/>
    <property type="match status" value="1"/>
</dbReference>
<dbReference type="HOGENOM" id="CLU_098240_3_2_0"/>
<dbReference type="GO" id="GO:0004518">
    <property type="term" value="F:nuclease activity"/>
    <property type="evidence" value="ECO:0007669"/>
    <property type="project" value="UniProtKB-KW"/>
</dbReference>